<dbReference type="OrthoDB" id="1920326at2759"/>
<keyword evidence="5" id="KW-0269">Exonuclease</keyword>
<keyword evidence="2" id="KW-0540">Nuclease</keyword>
<dbReference type="STRING" id="554055.A0A2P6VAP2"/>
<evidence type="ECO:0000256" key="2">
    <source>
        <dbReference type="ARBA" id="ARBA00022722"/>
    </source>
</evidence>
<dbReference type="Gene3D" id="3.30.420.10">
    <property type="entry name" value="Ribonuclease H-like superfamily/Ribonuclease H"/>
    <property type="match status" value="1"/>
</dbReference>
<keyword evidence="14" id="KW-1185">Reference proteome</keyword>
<dbReference type="SUPFAM" id="SSF53098">
    <property type="entry name" value="Ribonuclease H-like"/>
    <property type="match status" value="1"/>
</dbReference>
<name>A0A2P6VAP2_9CHLO</name>
<feature type="region of interest" description="Disordered" evidence="11">
    <location>
        <begin position="29"/>
        <end position="59"/>
    </location>
</feature>
<dbReference type="EMBL" id="LHPF02000016">
    <property type="protein sequence ID" value="PSC71160.1"/>
    <property type="molecule type" value="Genomic_DNA"/>
</dbReference>
<evidence type="ECO:0000313" key="14">
    <source>
        <dbReference type="Proteomes" id="UP000239649"/>
    </source>
</evidence>
<dbReference type="InterPro" id="IPR036397">
    <property type="entry name" value="RNaseH_sf"/>
</dbReference>
<keyword evidence="4" id="KW-0378">Hydrolase</keyword>
<feature type="region of interest" description="Disordered" evidence="11">
    <location>
        <begin position="211"/>
        <end position="238"/>
    </location>
</feature>
<dbReference type="InterPro" id="IPR051132">
    <property type="entry name" value="3-5_Exonuclease_domain"/>
</dbReference>
<keyword evidence="3" id="KW-0479">Metal-binding</keyword>
<evidence type="ECO:0000256" key="4">
    <source>
        <dbReference type="ARBA" id="ARBA00022801"/>
    </source>
</evidence>
<evidence type="ECO:0000256" key="11">
    <source>
        <dbReference type="SAM" id="MobiDB-lite"/>
    </source>
</evidence>
<feature type="coiled-coil region" evidence="10">
    <location>
        <begin position="603"/>
        <end position="630"/>
    </location>
</feature>
<evidence type="ECO:0000256" key="3">
    <source>
        <dbReference type="ARBA" id="ARBA00022723"/>
    </source>
</evidence>
<keyword evidence="6" id="KW-0460">Magnesium</keyword>
<dbReference type="Proteomes" id="UP000239649">
    <property type="component" value="Unassembled WGS sequence"/>
</dbReference>
<sequence>MDWDADGDDVTESQLRDIAAMEDAALQARCGDGRGGAPPAAAAAAQQPDWDEEDDLPESQLQQLAAIEEAALQERRSGATATALSAPAVAAAAGEPPPAAPPPRKRRLPASLANPPSSSAAAAPAAAGKPVASAAGAAPAGDENLSPAVFTGALSYLCTAYEVDQACQWLLTSGVAALGFDIEWRVTYRTGVPPRPVALIQVCWTPPTPGAAAQAGLEARQQHQQQRQQRQQHQQQRQRQQQHTCLLLHVAHSGLTPHLRQLLQSPTILKVGVGISGDAQKITRDFNLEMRGVLCLSDYANARCCVDAAAGTPQEAPSSGAAPGACGAANGSALPAQAPLPGLLAAPQKWSLAGLVARLLRLRLDKGQALRCSNWEARPPLSSEQQLYAAADAWASLRCYEVLSEMPAVAPLPPVAAAAAPAAEPAPAGGAQAQAAAAAAAAGQARAPDWVPASTCVGHLQPAKLAVYQALHQGLSVEEVAAQRRIRPDSVQGYMGAAIAAGLGYSWSALGVPEGELQLVADVCSSLLGRCLAWQPAAAAAAAQQQAQQQDGQAWCGGSKRPLPCPPGSLAAAAAATGAASEATPAAAESGAAAAAAAAAVAAAAARDERVNLSDRLQEAGHKLRDLKEDQFVDVPWGHLRLALARLSRCNPGPWE</sequence>
<evidence type="ECO:0000256" key="9">
    <source>
        <dbReference type="ARBA" id="ARBA00042761"/>
    </source>
</evidence>
<proteinExistence type="predicted"/>
<gene>
    <name evidence="13" type="ORF">C2E20_5504</name>
</gene>
<reference evidence="13 14" key="1">
    <citation type="journal article" date="2018" name="Plant J.">
        <title>Genome sequences of Chlorella sorokiniana UTEX 1602 and Micractinium conductrix SAG 241.80: implications to maltose excretion by a green alga.</title>
        <authorList>
            <person name="Arriola M.B."/>
            <person name="Velmurugan N."/>
            <person name="Zhang Y."/>
            <person name="Plunkett M.H."/>
            <person name="Hondzo H."/>
            <person name="Barney B.M."/>
        </authorList>
    </citation>
    <scope>NUCLEOTIDE SEQUENCE [LARGE SCALE GENOMIC DNA]</scope>
    <source>
        <strain evidence="13 14">SAG 241.80</strain>
    </source>
</reference>
<evidence type="ECO:0000256" key="7">
    <source>
        <dbReference type="ARBA" id="ARBA00023242"/>
    </source>
</evidence>
<accession>A0A2P6VAP2</accession>
<dbReference type="GO" id="GO:0005634">
    <property type="term" value="C:nucleus"/>
    <property type="evidence" value="ECO:0007669"/>
    <property type="project" value="UniProtKB-SubCell"/>
</dbReference>
<evidence type="ECO:0000256" key="1">
    <source>
        <dbReference type="ARBA" id="ARBA00004123"/>
    </source>
</evidence>
<dbReference type="PANTHER" id="PTHR13620">
    <property type="entry name" value="3-5 EXONUCLEASE"/>
    <property type="match status" value="1"/>
</dbReference>
<evidence type="ECO:0000313" key="13">
    <source>
        <dbReference type="EMBL" id="PSC71160.1"/>
    </source>
</evidence>
<dbReference type="GO" id="GO:0046872">
    <property type="term" value="F:metal ion binding"/>
    <property type="evidence" value="ECO:0007669"/>
    <property type="project" value="UniProtKB-KW"/>
</dbReference>
<organism evidence="13 14">
    <name type="scientific">Micractinium conductrix</name>
    <dbReference type="NCBI Taxonomy" id="554055"/>
    <lineage>
        <taxon>Eukaryota</taxon>
        <taxon>Viridiplantae</taxon>
        <taxon>Chlorophyta</taxon>
        <taxon>core chlorophytes</taxon>
        <taxon>Trebouxiophyceae</taxon>
        <taxon>Chlorellales</taxon>
        <taxon>Chlorellaceae</taxon>
        <taxon>Chlorella clade</taxon>
        <taxon>Micractinium</taxon>
    </lineage>
</organism>
<dbReference type="GO" id="GO:0006139">
    <property type="term" value="P:nucleobase-containing compound metabolic process"/>
    <property type="evidence" value="ECO:0007669"/>
    <property type="project" value="InterPro"/>
</dbReference>
<evidence type="ECO:0000256" key="5">
    <source>
        <dbReference type="ARBA" id="ARBA00022839"/>
    </source>
</evidence>
<feature type="compositionally biased region" description="Low complexity" evidence="11">
    <location>
        <begin position="109"/>
        <end position="124"/>
    </location>
</feature>
<dbReference type="AlphaFoldDB" id="A0A2P6VAP2"/>
<dbReference type="Pfam" id="PF01612">
    <property type="entry name" value="DNA_pol_A_exo1"/>
    <property type="match status" value="1"/>
</dbReference>
<keyword evidence="7" id="KW-0539">Nucleus</keyword>
<evidence type="ECO:0000256" key="10">
    <source>
        <dbReference type="SAM" id="Coils"/>
    </source>
</evidence>
<dbReference type="GO" id="GO:0008408">
    <property type="term" value="F:3'-5' exonuclease activity"/>
    <property type="evidence" value="ECO:0007669"/>
    <property type="project" value="InterPro"/>
</dbReference>
<dbReference type="InterPro" id="IPR012337">
    <property type="entry name" value="RNaseH-like_sf"/>
</dbReference>
<comment type="caution">
    <text evidence="13">The sequence shown here is derived from an EMBL/GenBank/DDBJ whole genome shotgun (WGS) entry which is preliminary data.</text>
</comment>
<evidence type="ECO:0000256" key="8">
    <source>
        <dbReference type="ARBA" id="ARBA00040531"/>
    </source>
</evidence>
<dbReference type="GO" id="GO:0003676">
    <property type="term" value="F:nucleic acid binding"/>
    <property type="evidence" value="ECO:0007669"/>
    <property type="project" value="InterPro"/>
</dbReference>
<dbReference type="CDD" id="cd06141">
    <property type="entry name" value="WRN_exo"/>
    <property type="match status" value="1"/>
</dbReference>
<evidence type="ECO:0000256" key="6">
    <source>
        <dbReference type="ARBA" id="ARBA00022842"/>
    </source>
</evidence>
<protein>
    <recommendedName>
        <fullName evidence="8">3'-5' exonuclease</fullName>
    </recommendedName>
    <alternativeName>
        <fullName evidence="9">Werner Syndrome-like exonuclease</fullName>
    </alternativeName>
</protein>
<feature type="compositionally biased region" description="Low complexity" evidence="11">
    <location>
        <begin position="37"/>
        <end position="48"/>
    </location>
</feature>
<evidence type="ECO:0000259" key="12">
    <source>
        <dbReference type="Pfam" id="PF01612"/>
    </source>
</evidence>
<feature type="region of interest" description="Disordered" evidence="11">
    <location>
        <begin position="87"/>
        <end position="124"/>
    </location>
</feature>
<feature type="domain" description="3'-5' exonuclease" evidence="12">
    <location>
        <begin position="240"/>
        <end position="405"/>
    </location>
</feature>
<dbReference type="PANTHER" id="PTHR13620:SF109">
    <property type="entry name" value="3'-5' EXONUCLEASE"/>
    <property type="match status" value="1"/>
</dbReference>
<keyword evidence="10" id="KW-0175">Coiled coil</keyword>
<dbReference type="InterPro" id="IPR002562">
    <property type="entry name" value="3'-5'_exonuclease_dom"/>
</dbReference>
<comment type="subcellular location">
    <subcellularLocation>
        <location evidence="1">Nucleus</location>
    </subcellularLocation>
</comment>